<protein>
    <submittedName>
        <fullName evidence="2">Uncharacterized protein</fullName>
    </submittedName>
</protein>
<sequence>MTGRGVRLLRGLVAAGVATFLAASSHVLAGGPPPDAAIALLSLALSGLVCTALAGRSLSLWRLSAAVVLSQAVFHGLFSLGTSPHAPVAAGSSSGHSGHSAHIMLDPATAVDGMDHSSPVMWVGHAIAAVLTIAALRHGEVAALRLIQALGLTLIPFLPVFHPLAVSAEAPCDPSDWPVRPLRNLGVPLLVMRHRGPPLLPVVYQA</sequence>
<dbReference type="EMBL" id="UXAU01000019">
    <property type="protein sequence ID" value="VDC23876.1"/>
    <property type="molecule type" value="Genomic_DNA"/>
</dbReference>
<dbReference type="RefSeq" id="WP_124091275.1">
    <property type="nucleotide sequence ID" value="NZ_CBCRYA010000003.1"/>
</dbReference>
<evidence type="ECO:0000313" key="3">
    <source>
        <dbReference type="Proteomes" id="UP000280861"/>
    </source>
</evidence>
<proteinExistence type="predicted"/>
<keyword evidence="1" id="KW-0812">Transmembrane</keyword>
<dbReference type="AlphaFoldDB" id="A0A3P5WZU5"/>
<accession>A0A3P5WZU5</accession>
<organism evidence="2 3">
    <name type="scientific">Arthrobacter ulcerisalmonis</name>
    <dbReference type="NCBI Taxonomy" id="2483813"/>
    <lineage>
        <taxon>Bacteria</taxon>
        <taxon>Bacillati</taxon>
        <taxon>Actinomycetota</taxon>
        <taxon>Actinomycetes</taxon>
        <taxon>Micrococcales</taxon>
        <taxon>Micrococcaceae</taxon>
        <taxon>Arthrobacter</taxon>
    </lineage>
</organism>
<name>A0A3P5WZU5_9MICC</name>
<reference evidence="2 3" key="1">
    <citation type="submission" date="2018-11" db="EMBL/GenBank/DDBJ databases">
        <authorList>
            <person name="Criscuolo A."/>
        </authorList>
    </citation>
    <scope>NUCLEOTIDE SEQUENCE [LARGE SCALE GENOMIC DNA]</scope>
    <source>
        <strain evidence="2">AT11b</strain>
    </source>
</reference>
<keyword evidence="1" id="KW-1133">Transmembrane helix</keyword>
<keyword evidence="1" id="KW-0472">Membrane</keyword>
<dbReference type="Proteomes" id="UP000280861">
    <property type="component" value="Unassembled WGS sequence"/>
</dbReference>
<feature type="transmembrane region" description="Helical" evidence="1">
    <location>
        <begin position="36"/>
        <end position="53"/>
    </location>
</feature>
<evidence type="ECO:0000256" key="1">
    <source>
        <dbReference type="SAM" id="Phobius"/>
    </source>
</evidence>
<keyword evidence="3" id="KW-1185">Reference proteome</keyword>
<dbReference type="OrthoDB" id="5125396at2"/>
<feature type="transmembrane region" description="Helical" evidence="1">
    <location>
        <begin position="12"/>
        <end position="30"/>
    </location>
</feature>
<evidence type="ECO:0000313" key="2">
    <source>
        <dbReference type="EMBL" id="VDC23876.1"/>
    </source>
</evidence>
<gene>
    <name evidence="2" type="ORF">PSET11_01318</name>
</gene>